<feature type="transmembrane region" description="Helical" evidence="8">
    <location>
        <begin position="227"/>
        <end position="246"/>
    </location>
</feature>
<comment type="subcellular location">
    <subcellularLocation>
        <location evidence="1">Endomembrane system</location>
        <topology evidence="1">Multi-pass membrane protein</topology>
    </subcellularLocation>
</comment>
<keyword evidence="6 8" id="KW-1133">Transmembrane helix</keyword>
<dbReference type="STRING" id="706587.Desti_2906"/>
<evidence type="ECO:0000256" key="9">
    <source>
        <dbReference type="SAM" id="SignalP"/>
    </source>
</evidence>
<dbReference type="PATRIC" id="fig|706587.4.peg.3304"/>
<keyword evidence="7 8" id="KW-0472">Membrane</keyword>
<dbReference type="AlphaFoldDB" id="I4C7N4"/>
<dbReference type="eggNOG" id="COG4657">
    <property type="taxonomic scope" value="Bacteria"/>
</dbReference>
<keyword evidence="11" id="KW-1185">Reference proteome</keyword>
<dbReference type="Gene3D" id="2.60.40.1220">
    <property type="match status" value="1"/>
</dbReference>
<evidence type="ECO:0000256" key="6">
    <source>
        <dbReference type="ARBA" id="ARBA00022989"/>
    </source>
</evidence>
<feature type="transmembrane region" description="Helical" evidence="8">
    <location>
        <begin position="190"/>
        <end position="215"/>
    </location>
</feature>
<feature type="signal peptide" evidence="9">
    <location>
        <begin position="1"/>
        <end position="26"/>
    </location>
</feature>
<feature type="transmembrane region" description="Helical" evidence="8">
    <location>
        <begin position="258"/>
        <end position="276"/>
    </location>
</feature>
<evidence type="ECO:0000256" key="8">
    <source>
        <dbReference type="SAM" id="Phobius"/>
    </source>
</evidence>
<sequence length="317" mass="34603">MNFSRNFVRAALVAIAVLMMAAPVLAETAGSGSFKSDTEIELNFGVPVDESWAKNTSNYTVFEKQDPDIRINVDSVVLGPQKVTAILKFKDPLNLSSQFVIEAKAVTAGGKVMGDKDFLIKKSQMQLLFGIFLGAMLINNFVFTKYLGLCIFFGVSQKKETAIGMGVTFTVVMVLSAIISWFLYAYVLQVLHLSFLKIIVFIGTVAIFVQAMDTILRKINPYLFKKLGVYLVLITTNCIILAVPLINADSHYNAFESLTLGLGAGIGFALALFLMASVREKLEVARVPPTYKGLPIAFIVTGLFALAFLGFSGLSIF</sequence>
<organism evidence="10 11">
    <name type="scientific">Desulfomonile tiedjei (strain ATCC 49306 / DSM 6799 / DCB-1)</name>
    <dbReference type="NCBI Taxonomy" id="706587"/>
    <lineage>
        <taxon>Bacteria</taxon>
        <taxon>Pseudomonadati</taxon>
        <taxon>Thermodesulfobacteriota</taxon>
        <taxon>Desulfomonilia</taxon>
        <taxon>Desulfomonilales</taxon>
        <taxon>Desulfomonilaceae</taxon>
        <taxon>Desulfomonile</taxon>
    </lineage>
</organism>
<proteinExistence type="predicted"/>
<dbReference type="InterPro" id="IPR050133">
    <property type="entry name" value="NqrDE/RnfAE_oxidrdctase"/>
</dbReference>
<evidence type="ECO:0000313" key="11">
    <source>
        <dbReference type="Proteomes" id="UP000006055"/>
    </source>
</evidence>
<dbReference type="GO" id="GO:0005886">
    <property type="term" value="C:plasma membrane"/>
    <property type="evidence" value="ECO:0007669"/>
    <property type="project" value="TreeGrafter"/>
</dbReference>
<evidence type="ECO:0000256" key="7">
    <source>
        <dbReference type="ARBA" id="ARBA00023136"/>
    </source>
</evidence>
<evidence type="ECO:0000256" key="4">
    <source>
        <dbReference type="ARBA" id="ARBA00022729"/>
    </source>
</evidence>
<evidence type="ECO:0000256" key="2">
    <source>
        <dbReference type="ARBA" id="ARBA00022448"/>
    </source>
</evidence>
<dbReference type="KEGG" id="dti:Desti_2906"/>
<feature type="chain" id="PRO_5003687035" evidence="9">
    <location>
        <begin position="27"/>
        <end position="317"/>
    </location>
</feature>
<dbReference type="EMBL" id="CP003360">
    <property type="protein sequence ID" value="AFM25575.1"/>
    <property type="molecule type" value="Genomic_DNA"/>
</dbReference>
<feature type="transmembrane region" description="Helical" evidence="8">
    <location>
        <begin position="296"/>
        <end position="316"/>
    </location>
</feature>
<dbReference type="Pfam" id="PF02508">
    <property type="entry name" value="Rnf-Nqr"/>
    <property type="match status" value="1"/>
</dbReference>
<feature type="transmembrane region" description="Helical" evidence="8">
    <location>
        <begin position="127"/>
        <end position="155"/>
    </location>
</feature>
<dbReference type="InterPro" id="IPR003667">
    <property type="entry name" value="NqrDE/RnfAE"/>
</dbReference>
<dbReference type="PANTHER" id="PTHR30335:SF0">
    <property type="entry name" value="ION-TRANSLOCATING OXIDOREDUCTASE COMPLEX SUBUNIT A"/>
    <property type="match status" value="1"/>
</dbReference>
<evidence type="ECO:0000313" key="10">
    <source>
        <dbReference type="EMBL" id="AFM25575.1"/>
    </source>
</evidence>
<dbReference type="InterPro" id="IPR014755">
    <property type="entry name" value="Cu-Rt/internalin_Ig-like"/>
</dbReference>
<accession>I4C7N4</accession>
<gene>
    <name evidence="10" type="ordered locus">Desti_2906</name>
</gene>
<dbReference type="PANTHER" id="PTHR30335">
    <property type="entry name" value="INTEGRAL MEMBRANE PROTEIN OF SOXR-REDUCING COMPLEX"/>
    <property type="match status" value="1"/>
</dbReference>
<evidence type="ECO:0000256" key="1">
    <source>
        <dbReference type="ARBA" id="ARBA00004127"/>
    </source>
</evidence>
<evidence type="ECO:0000256" key="5">
    <source>
        <dbReference type="ARBA" id="ARBA00022967"/>
    </source>
</evidence>
<feature type="transmembrane region" description="Helical" evidence="8">
    <location>
        <begin position="162"/>
        <end position="184"/>
    </location>
</feature>
<dbReference type="GO" id="GO:0012505">
    <property type="term" value="C:endomembrane system"/>
    <property type="evidence" value="ECO:0007669"/>
    <property type="project" value="UniProtKB-SubCell"/>
</dbReference>
<dbReference type="HOGENOM" id="CLU_890611_0_0_7"/>
<dbReference type="Proteomes" id="UP000006055">
    <property type="component" value="Chromosome"/>
</dbReference>
<name>I4C7N4_DESTA</name>
<keyword evidence="3 8" id="KW-0812">Transmembrane</keyword>
<protein>
    <submittedName>
        <fullName evidence="10">Putative NADH:ubiquinone oxidoreductase, subunit RnfA</fullName>
    </submittedName>
</protein>
<keyword evidence="10" id="KW-0830">Ubiquinone</keyword>
<keyword evidence="5" id="KW-1278">Translocase</keyword>
<evidence type="ECO:0000256" key="3">
    <source>
        <dbReference type="ARBA" id="ARBA00022692"/>
    </source>
</evidence>
<keyword evidence="2" id="KW-0813">Transport</keyword>
<dbReference type="RefSeq" id="WP_014810712.1">
    <property type="nucleotide sequence ID" value="NC_018025.1"/>
</dbReference>
<reference evidence="11" key="1">
    <citation type="submission" date="2012-06" db="EMBL/GenBank/DDBJ databases">
        <title>Complete sequence of chromosome of Desulfomonile tiedjei DSM 6799.</title>
        <authorList>
            <person name="Lucas S."/>
            <person name="Copeland A."/>
            <person name="Lapidus A."/>
            <person name="Glavina del Rio T."/>
            <person name="Dalin E."/>
            <person name="Tice H."/>
            <person name="Bruce D."/>
            <person name="Goodwin L."/>
            <person name="Pitluck S."/>
            <person name="Peters L."/>
            <person name="Ovchinnikova G."/>
            <person name="Zeytun A."/>
            <person name="Lu M."/>
            <person name="Kyrpides N."/>
            <person name="Mavromatis K."/>
            <person name="Ivanova N."/>
            <person name="Brettin T."/>
            <person name="Detter J.C."/>
            <person name="Han C."/>
            <person name="Larimer F."/>
            <person name="Land M."/>
            <person name="Hauser L."/>
            <person name="Markowitz V."/>
            <person name="Cheng J.-F."/>
            <person name="Hugenholtz P."/>
            <person name="Woyke T."/>
            <person name="Wu D."/>
            <person name="Spring S."/>
            <person name="Schroeder M."/>
            <person name="Brambilla E."/>
            <person name="Klenk H.-P."/>
            <person name="Eisen J.A."/>
        </authorList>
    </citation>
    <scope>NUCLEOTIDE SEQUENCE [LARGE SCALE GENOMIC DNA]</scope>
    <source>
        <strain evidence="11">ATCC 49306 / DSM 6799 / DCB-1</strain>
    </source>
</reference>
<keyword evidence="4 9" id="KW-0732">Signal</keyword>